<reference evidence="3 4" key="1">
    <citation type="submission" date="2019-10" db="EMBL/GenBank/DDBJ databases">
        <authorList>
            <person name="Palmer J.M."/>
        </authorList>
    </citation>
    <scope>NUCLEOTIDE SEQUENCE [LARGE SCALE GENOMIC DNA]</scope>
    <source>
        <strain evidence="3 4">TWF696</strain>
    </source>
</reference>
<feature type="signal peptide" evidence="2">
    <location>
        <begin position="1"/>
        <end position="33"/>
    </location>
</feature>
<feature type="compositionally biased region" description="Acidic residues" evidence="1">
    <location>
        <begin position="271"/>
        <end position="280"/>
    </location>
</feature>
<dbReference type="AlphaFoldDB" id="A0AAV9UUA5"/>
<name>A0AAV9UUA5_9PEZI</name>
<keyword evidence="4" id="KW-1185">Reference proteome</keyword>
<sequence length="389" mass="43726">MHPQVRLASLSGLMPGLCMAMLAIMMILPVAFADPVTFPIEPYWREYLDQEADTIATMAEEIDKYKIRRLFACPLGGPEDTTMLQTGYPRSLTFLLRVLVNAWRNFGAAIDRMQSPDPLVAQRELDYFGLENVGQAESQHRLLGDFLKDFVDFRHQIATVFRDIDRIPGLTIPTGVRPEVNLQILALMIEAGRFVNGNVILDTQARAGFTFMFKFAYDKIGQMANEAEHAASVMKNSMGGDAYTQLVTEQDPFAPVAPQQNQGQTQMVPEEPNEELEQGDEQNQSEAIEEEEQPIGPWQENEDGRLELEQGGGQAQQIEEEENGNSSNEDEDEANQNLDWSIPGIFNRIEGLAECWEGPLWEVYDLALNVLGPIPDLSPPTWIERSTFN</sequence>
<feature type="compositionally biased region" description="Polar residues" evidence="1">
    <location>
        <begin position="258"/>
        <end position="267"/>
    </location>
</feature>
<keyword evidence="2" id="KW-0732">Signal</keyword>
<dbReference type="Proteomes" id="UP001375240">
    <property type="component" value="Unassembled WGS sequence"/>
</dbReference>
<feature type="region of interest" description="Disordered" evidence="1">
    <location>
        <begin position="255"/>
        <end position="334"/>
    </location>
</feature>
<dbReference type="EMBL" id="JAVHNQ010000005">
    <property type="protein sequence ID" value="KAK6346698.1"/>
    <property type="molecule type" value="Genomic_DNA"/>
</dbReference>
<comment type="caution">
    <text evidence="3">The sequence shown here is derived from an EMBL/GenBank/DDBJ whole genome shotgun (WGS) entry which is preliminary data.</text>
</comment>
<gene>
    <name evidence="3" type="ORF">TWF696_006816</name>
</gene>
<accession>A0AAV9UUA5</accession>
<evidence type="ECO:0000313" key="4">
    <source>
        <dbReference type="Proteomes" id="UP001375240"/>
    </source>
</evidence>
<evidence type="ECO:0000256" key="1">
    <source>
        <dbReference type="SAM" id="MobiDB-lite"/>
    </source>
</evidence>
<protein>
    <submittedName>
        <fullName evidence="3">Uncharacterized protein</fullName>
    </submittedName>
</protein>
<evidence type="ECO:0000313" key="3">
    <source>
        <dbReference type="EMBL" id="KAK6346698.1"/>
    </source>
</evidence>
<feature type="chain" id="PRO_5043844136" evidence="2">
    <location>
        <begin position="34"/>
        <end position="389"/>
    </location>
</feature>
<evidence type="ECO:0000256" key="2">
    <source>
        <dbReference type="SAM" id="SignalP"/>
    </source>
</evidence>
<organism evidence="3 4">
    <name type="scientific">Orbilia brochopaga</name>
    <dbReference type="NCBI Taxonomy" id="3140254"/>
    <lineage>
        <taxon>Eukaryota</taxon>
        <taxon>Fungi</taxon>
        <taxon>Dikarya</taxon>
        <taxon>Ascomycota</taxon>
        <taxon>Pezizomycotina</taxon>
        <taxon>Orbiliomycetes</taxon>
        <taxon>Orbiliales</taxon>
        <taxon>Orbiliaceae</taxon>
        <taxon>Orbilia</taxon>
    </lineage>
</organism>
<feature type="compositionally biased region" description="Acidic residues" evidence="1">
    <location>
        <begin position="318"/>
        <end position="334"/>
    </location>
</feature>
<proteinExistence type="predicted"/>